<name>A0ABV0XVB8_9TELE</name>
<evidence type="ECO:0000256" key="1">
    <source>
        <dbReference type="SAM" id="MobiDB-lite"/>
    </source>
</evidence>
<organism evidence="3 4">
    <name type="scientific">Ameca splendens</name>
    <dbReference type="NCBI Taxonomy" id="208324"/>
    <lineage>
        <taxon>Eukaryota</taxon>
        <taxon>Metazoa</taxon>
        <taxon>Chordata</taxon>
        <taxon>Craniata</taxon>
        <taxon>Vertebrata</taxon>
        <taxon>Euteleostomi</taxon>
        <taxon>Actinopterygii</taxon>
        <taxon>Neopterygii</taxon>
        <taxon>Teleostei</taxon>
        <taxon>Neoteleostei</taxon>
        <taxon>Acanthomorphata</taxon>
        <taxon>Ovalentaria</taxon>
        <taxon>Atherinomorphae</taxon>
        <taxon>Cyprinodontiformes</taxon>
        <taxon>Goodeidae</taxon>
        <taxon>Ameca</taxon>
    </lineage>
</organism>
<keyword evidence="2" id="KW-0732">Signal</keyword>
<feature type="chain" id="PRO_5045453377" evidence="2">
    <location>
        <begin position="19"/>
        <end position="220"/>
    </location>
</feature>
<feature type="compositionally biased region" description="Acidic residues" evidence="1">
    <location>
        <begin position="203"/>
        <end position="220"/>
    </location>
</feature>
<proteinExistence type="predicted"/>
<feature type="compositionally biased region" description="Low complexity" evidence="1">
    <location>
        <begin position="160"/>
        <end position="177"/>
    </location>
</feature>
<gene>
    <name evidence="3" type="ORF">AMECASPLE_029806</name>
</gene>
<comment type="caution">
    <text evidence="3">The sequence shown here is derived from an EMBL/GenBank/DDBJ whole genome shotgun (WGS) entry which is preliminary data.</text>
</comment>
<protein>
    <submittedName>
        <fullName evidence="3">Uncharacterized protein</fullName>
    </submittedName>
</protein>
<keyword evidence="4" id="KW-1185">Reference proteome</keyword>
<feature type="region of interest" description="Disordered" evidence="1">
    <location>
        <begin position="156"/>
        <end position="177"/>
    </location>
</feature>
<reference evidence="3 4" key="1">
    <citation type="submission" date="2021-06" db="EMBL/GenBank/DDBJ databases">
        <authorList>
            <person name="Palmer J.M."/>
        </authorList>
    </citation>
    <scope>NUCLEOTIDE SEQUENCE [LARGE SCALE GENOMIC DNA]</scope>
    <source>
        <strain evidence="3 4">AS_MEX2019</strain>
        <tissue evidence="3">Muscle</tissue>
    </source>
</reference>
<dbReference type="Proteomes" id="UP001469553">
    <property type="component" value="Unassembled WGS sequence"/>
</dbReference>
<accession>A0ABV0XVB8</accession>
<feature type="region of interest" description="Disordered" evidence="1">
    <location>
        <begin position="198"/>
        <end position="220"/>
    </location>
</feature>
<evidence type="ECO:0000313" key="4">
    <source>
        <dbReference type="Proteomes" id="UP001469553"/>
    </source>
</evidence>
<feature type="signal peptide" evidence="2">
    <location>
        <begin position="1"/>
        <end position="18"/>
    </location>
</feature>
<evidence type="ECO:0000313" key="3">
    <source>
        <dbReference type="EMBL" id="MEQ2285245.1"/>
    </source>
</evidence>
<sequence>MFSMLWVIFSTLAVVVQGGVSSGSAEALLKGGAKNNGGGAAAAGNVGTAGAQNGVPLAGEAIMARLVQLGGSLFIQPVANPGQPPLQQLIPISALQQGGTFLVGQGGGANGNLQMAQQAGSGPVMLYAVASQNNAGIGPDLLMQIPGQVQLFSVAGPNTQQQQQQQQPGVAAGGAQARGRLRFQRSVAAHLRRMQSLLMKAEADEEEEEISGMDTEENQQ</sequence>
<evidence type="ECO:0000256" key="2">
    <source>
        <dbReference type="SAM" id="SignalP"/>
    </source>
</evidence>
<dbReference type="EMBL" id="JAHRIP010012861">
    <property type="protein sequence ID" value="MEQ2285245.1"/>
    <property type="molecule type" value="Genomic_DNA"/>
</dbReference>